<evidence type="ECO:0000313" key="3">
    <source>
        <dbReference type="Proteomes" id="UP000016801"/>
    </source>
</evidence>
<organism evidence="2 3">
    <name type="scientific">Claviceps purpurea (strain 20.1)</name>
    <name type="common">Ergot fungus</name>
    <name type="synonym">Sphacelia segetum</name>
    <dbReference type="NCBI Taxonomy" id="1111077"/>
    <lineage>
        <taxon>Eukaryota</taxon>
        <taxon>Fungi</taxon>
        <taxon>Dikarya</taxon>
        <taxon>Ascomycota</taxon>
        <taxon>Pezizomycotina</taxon>
        <taxon>Sordariomycetes</taxon>
        <taxon>Hypocreomycetidae</taxon>
        <taxon>Hypocreales</taxon>
        <taxon>Clavicipitaceae</taxon>
        <taxon>Claviceps</taxon>
    </lineage>
</organism>
<keyword evidence="3" id="KW-1185">Reference proteome</keyword>
<gene>
    <name evidence="2" type="ORF">CPUR_02152</name>
</gene>
<keyword evidence="1" id="KW-0732">Signal</keyword>
<dbReference type="Proteomes" id="UP000016801">
    <property type="component" value="Unassembled WGS sequence"/>
</dbReference>
<comment type="caution">
    <text evidence="2">The sequence shown here is derived from an EMBL/GenBank/DDBJ whole genome shotgun (WGS) entry which is preliminary data.</text>
</comment>
<feature type="signal peptide" evidence="1">
    <location>
        <begin position="1"/>
        <end position="21"/>
    </location>
</feature>
<name>M1W3G4_CLAP2</name>
<dbReference type="HOGENOM" id="CLU_2061253_0_0_1"/>
<feature type="chain" id="PRO_5004019328" description="LysM domain-containing protein" evidence="1">
    <location>
        <begin position="22"/>
        <end position="119"/>
    </location>
</feature>
<dbReference type="EMBL" id="CAGA01000009">
    <property type="protein sequence ID" value="CCE28465.1"/>
    <property type="molecule type" value="Genomic_DNA"/>
</dbReference>
<protein>
    <recommendedName>
        <fullName evidence="4">LysM domain-containing protein</fullName>
    </recommendedName>
</protein>
<proteinExistence type="predicted"/>
<evidence type="ECO:0000313" key="2">
    <source>
        <dbReference type="EMBL" id="CCE28465.1"/>
    </source>
</evidence>
<dbReference type="AlphaFoldDB" id="M1W3G4"/>
<reference evidence="2 3" key="1">
    <citation type="journal article" date="2013" name="PLoS Genet.">
        <title>Plant-symbiotic fungi as chemical engineers: Multi-genome analysis of the Clavicipitaceae reveals dynamics of alkaloid loci.</title>
        <authorList>
            <person name="Schardl C.L."/>
            <person name="Young C.A."/>
            <person name="Hesse U."/>
            <person name="Amyotte S.G."/>
            <person name="Andreeva K."/>
            <person name="Calie P.J."/>
            <person name="Fleetwood D.J."/>
            <person name="Haws D.C."/>
            <person name="Moore N."/>
            <person name="Oeser B."/>
            <person name="Panaccione D.G."/>
            <person name="Schweri K.K."/>
            <person name="Voisey C.R."/>
            <person name="Farman M.L."/>
            <person name="Jaromczyk J.W."/>
            <person name="Roe B.A."/>
            <person name="O'Sullivan D.M."/>
            <person name="Scott B."/>
            <person name="Tudzynski P."/>
            <person name="An Z."/>
            <person name="Arnaoudova E.G."/>
            <person name="Bullock C.T."/>
            <person name="Charlton N.D."/>
            <person name="Chen L."/>
            <person name="Cox M."/>
            <person name="Dinkins R.D."/>
            <person name="Florea S."/>
            <person name="Glenn A.E."/>
            <person name="Gordon A."/>
            <person name="Gueldener U."/>
            <person name="Harris D.R."/>
            <person name="Hollin W."/>
            <person name="Jaromczyk J."/>
            <person name="Johnson R.D."/>
            <person name="Khan A.K."/>
            <person name="Leistner E."/>
            <person name="Leuchtmann A."/>
            <person name="Li C."/>
            <person name="Liu J."/>
            <person name="Liu J."/>
            <person name="Liu M."/>
            <person name="Mace W."/>
            <person name="Machado C."/>
            <person name="Nagabhyru P."/>
            <person name="Pan J."/>
            <person name="Schmid J."/>
            <person name="Sugawara K."/>
            <person name="Steiner U."/>
            <person name="Takach J.E."/>
            <person name="Tanaka E."/>
            <person name="Webb J.S."/>
            <person name="Wilson E.V."/>
            <person name="Wiseman J.L."/>
            <person name="Yoshida R."/>
            <person name="Zeng Z."/>
        </authorList>
    </citation>
    <scope>NUCLEOTIDE SEQUENCE [LARGE SCALE GENOMIC DNA]</scope>
    <source>
        <strain evidence="2 3">20.1</strain>
    </source>
</reference>
<dbReference type="OrthoDB" id="4955373at2759"/>
<sequence length="119" mass="12796">MVQIISLLAAVIVAIAHVARAKLAPGVHYCRQQIIDSGYTDYEIWQIVYRANLEPLATANLLFTYNADKSISVNQTCSRGCYGGIPGSAVCIPDWVPKGQYVGGDIADMLAHQGRGKSG</sequence>
<evidence type="ECO:0008006" key="4">
    <source>
        <dbReference type="Google" id="ProtNLM"/>
    </source>
</evidence>
<accession>M1W3G4</accession>
<evidence type="ECO:0000256" key="1">
    <source>
        <dbReference type="SAM" id="SignalP"/>
    </source>
</evidence>
<dbReference type="VEuPathDB" id="FungiDB:CPUR_02152"/>